<evidence type="ECO:0000313" key="4">
    <source>
        <dbReference type="EMBL" id="MBU5489910.1"/>
    </source>
</evidence>
<dbReference type="Pfam" id="PF02638">
    <property type="entry name" value="GHL10"/>
    <property type="match status" value="1"/>
</dbReference>
<gene>
    <name evidence="4" type="ORF">KQI75_04630</name>
</gene>
<dbReference type="PANTHER" id="PTHR43405:SF1">
    <property type="entry name" value="GLYCOSYL HYDROLASE DIGH"/>
    <property type="match status" value="1"/>
</dbReference>
<proteinExistence type="predicted"/>
<organism evidence="4 5">
    <name type="scientific">Butyricicoccus intestinisimiae</name>
    <dbReference type="NCBI Taxonomy" id="2841509"/>
    <lineage>
        <taxon>Bacteria</taxon>
        <taxon>Bacillati</taxon>
        <taxon>Bacillota</taxon>
        <taxon>Clostridia</taxon>
        <taxon>Eubacteriales</taxon>
        <taxon>Butyricicoccaceae</taxon>
        <taxon>Butyricicoccus</taxon>
    </lineage>
</organism>
<dbReference type="EMBL" id="JAHLQI010000002">
    <property type="protein sequence ID" value="MBU5489910.1"/>
    <property type="molecule type" value="Genomic_DNA"/>
</dbReference>
<dbReference type="InterPro" id="IPR052177">
    <property type="entry name" value="Divisome_Glycosyl_Hydrolase"/>
</dbReference>
<dbReference type="Proteomes" id="UP000783588">
    <property type="component" value="Unassembled WGS sequence"/>
</dbReference>
<evidence type="ECO:0000313" key="5">
    <source>
        <dbReference type="Proteomes" id="UP000783588"/>
    </source>
</evidence>
<feature type="chain" id="PRO_5046072026" evidence="2">
    <location>
        <begin position="23"/>
        <end position="432"/>
    </location>
</feature>
<dbReference type="RefSeq" id="WP_216469565.1">
    <property type="nucleotide sequence ID" value="NZ_JAHLQI010000002.1"/>
</dbReference>
<sequence length="432" mass="47299">MKKLCMLTVLFLALTCAIVCCSAGVTPLTFFSALRSSALAATAPQDAARASDSPSSAAPSMQTQTRGVWVATAYSIDYPAQPTTDADTLRAECRTALDRIAASGANTVYFQVRPSCDALYRSQLFPWSRYLTGTCGTAPSDSFDPLAYWVEQAHARNLRLEAWVNPYRICAGANAQSDFDALPDSSPAKQHPDWVVSCDGGYYFNPGIAEVRQLICNGVSEIVSKYAVDGIQFDDYFYPSTQFDDAATYQASGSSLPLADWRRDNVNQLVQAVNTAVHQNAMQAGCRFGISPSGIWRNRGANAFTGSATHGFEHYSSSYADSVTWIKNGWIDYICPQIYWQIGDTAADFQTLANWWSHQVRGTDVQLVLGLAAYKIGDSQYGDVWANDGCGEIGRQLDLAAGIQDIDGCALFSYQNLRGNDTLFQTVQERWK</sequence>
<protein>
    <submittedName>
        <fullName evidence="4">Family 10 glycosylhydrolase</fullName>
    </submittedName>
</protein>
<feature type="domain" description="Glycosyl hydrolase-like 10" evidence="3">
    <location>
        <begin position="65"/>
        <end position="381"/>
    </location>
</feature>
<keyword evidence="5" id="KW-1185">Reference proteome</keyword>
<comment type="caution">
    <text evidence="4">The sequence shown here is derived from an EMBL/GenBank/DDBJ whole genome shotgun (WGS) entry which is preliminary data.</text>
</comment>
<reference evidence="4 5" key="1">
    <citation type="submission" date="2021-06" db="EMBL/GenBank/DDBJ databases">
        <authorList>
            <person name="Sun Q."/>
            <person name="Li D."/>
        </authorList>
    </citation>
    <scope>NUCLEOTIDE SEQUENCE [LARGE SCALE GENOMIC DNA]</scope>
    <source>
        <strain evidence="4 5">MSJd-7</strain>
    </source>
</reference>
<name>A0ABS6EST4_9FIRM</name>
<dbReference type="InterPro" id="IPR003790">
    <property type="entry name" value="GHL10"/>
</dbReference>
<keyword evidence="1 2" id="KW-0732">Signal</keyword>
<evidence type="ECO:0000259" key="3">
    <source>
        <dbReference type="Pfam" id="PF02638"/>
    </source>
</evidence>
<evidence type="ECO:0000256" key="1">
    <source>
        <dbReference type="ARBA" id="ARBA00022729"/>
    </source>
</evidence>
<accession>A0ABS6EST4</accession>
<evidence type="ECO:0000256" key="2">
    <source>
        <dbReference type="SAM" id="SignalP"/>
    </source>
</evidence>
<dbReference type="PANTHER" id="PTHR43405">
    <property type="entry name" value="GLYCOSYL HYDROLASE DIGH"/>
    <property type="match status" value="1"/>
</dbReference>
<feature type="signal peptide" evidence="2">
    <location>
        <begin position="1"/>
        <end position="22"/>
    </location>
</feature>